<proteinExistence type="predicted"/>
<evidence type="ECO:0000313" key="7">
    <source>
        <dbReference type="Proteomes" id="UP000435138"/>
    </source>
</evidence>
<evidence type="ECO:0000259" key="4">
    <source>
        <dbReference type="Pfam" id="PF03486"/>
    </source>
</evidence>
<dbReference type="NCBIfam" id="TIGR03862">
    <property type="entry name" value="flavo_PP4765"/>
    <property type="match status" value="1"/>
</dbReference>
<dbReference type="RefSeq" id="WP_153355970.1">
    <property type="nucleotide sequence ID" value="NZ_JAYKOO010000013.1"/>
</dbReference>
<dbReference type="Pfam" id="PF22780">
    <property type="entry name" value="HI0933_like_1st"/>
    <property type="match status" value="1"/>
</dbReference>
<reference evidence="6 7" key="1">
    <citation type="submission" date="2019-11" db="EMBL/GenBank/DDBJ databases">
        <title>Genome analysis of Rhizobacterium cereale a novel genus and species isolated from maize roots in North Spain.</title>
        <authorList>
            <person name="Menendez E."/>
            <person name="Flores-Felix J.D."/>
            <person name="Ramirez-Bahena M.-H."/>
            <person name="Igual J.M."/>
            <person name="Garcia-Fraile P."/>
            <person name="Peix A."/>
            <person name="Velazquez E."/>
        </authorList>
    </citation>
    <scope>NUCLEOTIDE SEQUENCE [LARGE SCALE GENOMIC DNA]</scope>
    <source>
        <strain evidence="6 7">RZME27</strain>
    </source>
</reference>
<dbReference type="InterPro" id="IPR036188">
    <property type="entry name" value="FAD/NAD-bd_sf"/>
</dbReference>
<feature type="domain" description="RsdA/BaiN/AoA(So)-like Rossmann fold-like" evidence="4">
    <location>
        <begin position="10"/>
        <end position="400"/>
    </location>
</feature>
<dbReference type="Pfam" id="PF03486">
    <property type="entry name" value="HI0933_like"/>
    <property type="match status" value="1"/>
</dbReference>
<dbReference type="PANTHER" id="PTHR42887">
    <property type="entry name" value="OS12G0638800 PROTEIN"/>
    <property type="match status" value="1"/>
</dbReference>
<dbReference type="SUPFAM" id="SSF160996">
    <property type="entry name" value="HI0933 insert domain-like"/>
    <property type="match status" value="1"/>
</dbReference>
<comment type="caution">
    <text evidence="6">The sequence shown here is derived from an EMBL/GenBank/DDBJ whole genome shotgun (WGS) entry which is preliminary data.</text>
</comment>
<evidence type="ECO:0000313" key="6">
    <source>
        <dbReference type="EMBL" id="MQY48128.1"/>
    </source>
</evidence>
<dbReference type="SUPFAM" id="SSF51905">
    <property type="entry name" value="FAD/NAD(P)-binding domain"/>
    <property type="match status" value="1"/>
</dbReference>
<dbReference type="InterPro" id="IPR055178">
    <property type="entry name" value="RsdA/BaiN/AoA(So)-like_dom"/>
</dbReference>
<dbReference type="InterPro" id="IPR004792">
    <property type="entry name" value="BaiN-like"/>
</dbReference>
<dbReference type="EMBL" id="WIXI01000047">
    <property type="protein sequence ID" value="MQY48128.1"/>
    <property type="molecule type" value="Genomic_DNA"/>
</dbReference>
<gene>
    <name evidence="6" type="ORF">GAO09_18985</name>
</gene>
<name>A0A6A8ADY6_9HYPH</name>
<feature type="domain" description="RsdA/BaiN/AoA(So)-like insert" evidence="5">
    <location>
        <begin position="197"/>
        <end position="348"/>
    </location>
</feature>
<dbReference type="AlphaFoldDB" id="A0A6A8ADY6"/>
<dbReference type="PRINTS" id="PR00419">
    <property type="entry name" value="ADXRDTASE"/>
</dbReference>
<sequence>MTAVSKARRKIAIIGGGPAGLMAAEYLSAQNRDVTVYEAMPTVARKFLLAGKSGLNLTHSEEFSRFSERYGDANDWLRPSLDTFTPDNVREWAAGLGTETFIGSSGRVFPVAMKASPLLRGWVARLRAQGVAILTRHRWTGFDADRLILDTPEGTKAIEADAVLLALGGASWPRLGSDAAWLPWLRDRGVETTDFLPANCGFDVAWSEHFRERNAGAPIKSVVASVTSDDSLPGEFVISRHGIEGSLVYAHASTLRARLMQTGTSALVLDLMPGRARERLTRDLARQDRKASLSNRLRKGAGIDGVKTALLRELCTPDVLADPASLAARIKGLEIPLVAPRPIAEAISSAGGIRHDAVDENFMLRKLPGLFAAGEMLDWEAPTGGYLLTACLATGKAAARGIEAWLAR</sequence>
<evidence type="ECO:0000256" key="2">
    <source>
        <dbReference type="ARBA" id="ARBA00022630"/>
    </source>
</evidence>
<organism evidence="6 7">
    <name type="scientific">Endobacterium cereale</name>
    <dbReference type="NCBI Taxonomy" id="2663029"/>
    <lineage>
        <taxon>Bacteria</taxon>
        <taxon>Pseudomonadati</taxon>
        <taxon>Pseudomonadota</taxon>
        <taxon>Alphaproteobacteria</taxon>
        <taxon>Hyphomicrobiales</taxon>
        <taxon>Rhizobiaceae</taxon>
        <taxon>Endobacterium</taxon>
    </lineage>
</organism>
<dbReference type="InterPro" id="IPR023166">
    <property type="entry name" value="BaiN-like_dom_sf"/>
</dbReference>
<accession>A0A6A8ADY6</accession>
<comment type="cofactor">
    <cofactor evidence="1">
        <name>FAD</name>
        <dbReference type="ChEBI" id="CHEBI:57692"/>
    </cofactor>
</comment>
<dbReference type="InterPro" id="IPR057661">
    <property type="entry name" value="RsdA/BaiN/AoA(So)_Rossmann"/>
</dbReference>
<dbReference type="Gene3D" id="1.10.8.260">
    <property type="entry name" value="HI0933 insert domain-like"/>
    <property type="match status" value="1"/>
</dbReference>
<evidence type="ECO:0000256" key="3">
    <source>
        <dbReference type="ARBA" id="ARBA00022827"/>
    </source>
</evidence>
<dbReference type="Proteomes" id="UP000435138">
    <property type="component" value="Unassembled WGS sequence"/>
</dbReference>
<dbReference type="InterPro" id="IPR022460">
    <property type="entry name" value="Flavoprotein_PP4765"/>
</dbReference>
<keyword evidence="3" id="KW-0274">FAD</keyword>
<evidence type="ECO:0000256" key="1">
    <source>
        <dbReference type="ARBA" id="ARBA00001974"/>
    </source>
</evidence>
<protein>
    <submittedName>
        <fullName evidence="6">TIGR03862 family flavoprotein</fullName>
    </submittedName>
</protein>
<dbReference type="Gene3D" id="2.40.30.10">
    <property type="entry name" value="Translation factors"/>
    <property type="match status" value="1"/>
</dbReference>
<evidence type="ECO:0000259" key="5">
    <source>
        <dbReference type="Pfam" id="PF22780"/>
    </source>
</evidence>
<dbReference type="PANTHER" id="PTHR42887:SF1">
    <property type="entry name" value="BLR3961 PROTEIN"/>
    <property type="match status" value="1"/>
</dbReference>
<dbReference type="NCBIfam" id="TIGR00275">
    <property type="entry name" value="aminoacetone oxidase family FAD-binding enzyme"/>
    <property type="match status" value="1"/>
</dbReference>
<keyword evidence="7" id="KW-1185">Reference proteome</keyword>
<dbReference type="Gene3D" id="3.50.50.60">
    <property type="entry name" value="FAD/NAD(P)-binding domain"/>
    <property type="match status" value="1"/>
</dbReference>
<keyword evidence="2" id="KW-0285">Flavoprotein</keyword>